<reference evidence="3" key="1">
    <citation type="journal article" date="2019" name="Int. J. Syst. Evol. Microbiol.">
        <title>The Global Catalogue of Microorganisms (GCM) 10K type strain sequencing project: providing services to taxonomists for standard genome sequencing and annotation.</title>
        <authorList>
            <consortium name="The Broad Institute Genomics Platform"/>
            <consortium name="The Broad Institute Genome Sequencing Center for Infectious Disease"/>
            <person name="Wu L."/>
            <person name="Ma J."/>
        </authorList>
    </citation>
    <scope>NUCLEOTIDE SEQUENCE [LARGE SCALE GENOMIC DNA]</scope>
    <source>
        <strain evidence="3">CGMCC 1.15922</strain>
    </source>
</reference>
<feature type="compositionally biased region" description="Basic and acidic residues" evidence="1">
    <location>
        <begin position="12"/>
        <end position="30"/>
    </location>
</feature>
<protein>
    <recommendedName>
        <fullName evidence="4">DUF3306 domain-containing protein</fullName>
    </recommendedName>
</protein>
<organism evidence="2 3">
    <name type="scientific">Thalassotalea profundi</name>
    <dbReference type="NCBI Taxonomy" id="2036687"/>
    <lineage>
        <taxon>Bacteria</taxon>
        <taxon>Pseudomonadati</taxon>
        <taxon>Pseudomonadota</taxon>
        <taxon>Gammaproteobacteria</taxon>
        <taxon>Alteromonadales</taxon>
        <taxon>Colwelliaceae</taxon>
        <taxon>Thalassotalea</taxon>
    </lineage>
</organism>
<dbReference type="RefSeq" id="WP_189377748.1">
    <property type="nucleotide sequence ID" value="NZ_BNAH01000005.1"/>
</dbReference>
<gene>
    <name evidence="2" type="ORF">GCM10011501_16110</name>
</gene>
<keyword evidence="3" id="KW-1185">Reference proteome</keyword>
<evidence type="ECO:0000313" key="3">
    <source>
        <dbReference type="Proteomes" id="UP000626370"/>
    </source>
</evidence>
<comment type="caution">
    <text evidence="2">The sequence shown here is derived from an EMBL/GenBank/DDBJ whole genome shotgun (WGS) entry which is preliminary data.</text>
</comment>
<name>A0ABQ3IPE6_9GAMM</name>
<feature type="region of interest" description="Disordered" evidence="1">
    <location>
        <begin position="1"/>
        <end position="30"/>
    </location>
</feature>
<evidence type="ECO:0008006" key="4">
    <source>
        <dbReference type="Google" id="ProtNLM"/>
    </source>
</evidence>
<dbReference type="EMBL" id="BNAH01000005">
    <property type="protein sequence ID" value="GHE87426.1"/>
    <property type="molecule type" value="Genomic_DNA"/>
</dbReference>
<sequence length="185" mass="20633">MSLQKPEVNETESEKAESFTETLAKENEEKYQYNHLDEYEKNLSFVSGGNTESETETVEESEQGESETESSNQLVMQDDDAAVLAAFGVNTVNSFLPTIFKAPVSMSDEQQEDIALKAVPLVKKYYSGDDVPDWLKKYQDEFAFGLALGGALFGCNQQAKAFKKEQALIASKQKETEKEEDKKAA</sequence>
<accession>A0ABQ3IPE6</accession>
<evidence type="ECO:0000256" key="1">
    <source>
        <dbReference type="SAM" id="MobiDB-lite"/>
    </source>
</evidence>
<dbReference type="Proteomes" id="UP000626370">
    <property type="component" value="Unassembled WGS sequence"/>
</dbReference>
<evidence type="ECO:0000313" key="2">
    <source>
        <dbReference type="EMBL" id="GHE87426.1"/>
    </source>
</evidence>
<proteinExistence type="predicted"/>
<feature type="compositionally biased region" description="Acidic residues" evidence="1">
    <location>
        <begin position="53"/>
        <end position="68"/>
    </location>
</feature>
<feature type="region of interest" description="Disordered" evidence="1">
    <location>
        <begin position="42"/>
        <end position="73"/>
    </location>
</feature>